<proteinExistence type="predicted"/>
<dbReference type="SUPFAM" id="SSF75304">
    <property type="entry name" value="Amidase signature (AS) enzymes"/>
    <property type="match status" value="1"/>
</dbReference>
<dbReference type="PANTHER" id="PTHR11895:SF73">
    <property type="entry name" value="AMIDASE FAMILY PROTEIN"/>
    <property type="match status" value="1"/>
</dbReference>
<keyword evidence="2" id="KW-1185">Reference proteome</keyword>
<evidence type="ECO:0008006" key="3">
    <source>
        <dbReference type="Google" id="ProtNLM"/>
    </source>
</evidence>
<dbReference type="AlphaFoldDB" id="A0A811Q653"/>
<sequence length="192" mass="21217">MDTDKLAHFDNWQREGHDDDCEAEDQWPVELRRARLIPAVDYIQAQRARGKLIREIKDSFTVDAFVGNVTDWEHVCLGNLVGMPVVVVPTGLKSIEDPPKGCTKRRTTVTTGIYAPPDHDHIMSASVGQPVSASVRPKKPAGAAMWQPWLPVVLTPISSQALALAMAYQSVTNHNKQRPPIDDLGPNDGIHK</sequence>
<dbReference type="GO" id="GO:0050567">
    <property type="term" value="F:glutaminyl-tRNA synthase (glutamine-hydrolyzing) activity"/>
    <property type="evidence" value="ECO:0007669"/>
    <property type="project" value="TreeGrafter"/>
</dbReference>
<evidence type="ECO:0000313" key="2">
    <source>
        <dbReference type="Proteomes" id="UP000604825"/>
    </source>
</evidence>
<reference evidence="1" key="1">
    <citation type="submission" date="2020-10" db="EMBL/GenBank/DDBJ databases">
        <authorList>
            <person name="Han B."/>
            <person name="Lu T."/>
            <person name="Zhao Q."/>
            <person name="Huang X."/>
            <person name="Zhao Y."/>
        </authorList>
    </citation>
    <scope>NUCLEOTIDE SEQUENCE</scope>
</reference>
<protein>
    <recommendedName>
        <fullName evidence="3">Amidase domain-containing protein</fullName>
    </recommendedName>
</protein>
<dbReference type="EMBL" id="CAJGYO010000009">
    <property type="protein sequence ID" value="CAD6253706.1"/>
    <property type="molecule type" value="Genomic_DNA"/>
</dbReference>
<dbReference type="PANTHER" id="PTHR11895">
    <property type="entry name" value="TRANSAMIDASE"/>
    <property type="match status" value="1"/>
</dbReference>
<dbReference type="InterPro" id="IPR036928">
    <property type="entry name" value="AS_sf"/>
</dbReference>
<dbReference type="OrthoDB" id="1723872at2759"/>
<comment type="caution">
    <text evidence="1">The sequence shown here is derived from an EMBL/GenBank/DDBJ whole genome shotgun (WGS) entry which is preliminary data.</text>
</comment>
<dbReference type="Proteomes" id="UP000604825">
    <property type="component" value="Unassembled WGS sequence"/>
</dbReference>
<name>A0A811Q653_9POAL</name>
<accession>A0A811Q653</accession>
<dbReference type="InterPro" id="IPR000120">
    <property type="entry name" value="Amidase"/>
</dbReference>
<evidence type="ECO:0000313" key="1">
    <source>
        <dbReference type="EMBL" id="CAD6253706.1"/>
    </source>
</evidence>
<organism evidence="1 2">
    <name type="scientific">Miscanthus lutarioriparius</name>
    <dbReference type="NCBI Taxonomy" id="422564"/>
    <lineage>
        <taxon>Eukaryota</taxon>
        <taxon>Viridiplantae</taxon>
        <taxon>Streptophyta</taxon>
        <taxon>Embryophyta</taxon>
        <taxon>Tracheophyta</taxon>
        <taxon>Spermatophyta</taxon>
        <taxon>Magnoliopsida</taxon>
        <taxon>Liliopsida</taxon>
        <taxon>Poales</taxon>
        <taxon>Poaceae</taxon>
        <taxon>PACMAD clade</taxon>
        <taxon>Panicoideae</taxon>
        <taxon>Andropogonodae</taxon>
        <taxon>Andropogoneae</taxon>
        <taxon>Saccharinae</taxon>
        <taxon>Miscanthus</taxon>
    </lineage>
</organism>
<gene>
    <name evidence="1" type="ORF">NCGR_LOCUS37330</name>
</gene>